<dbReference type="InParanoid" id="M4BG91"/>
<dbReference type="EnsemblProtists" id="HpaT805312">
    <property type="protein sequence ID" value="HpaP805312"/>
    <property type="gene ID" value="HpaG805312"/>
</dbReference>
<keyword evidence="2" id="KW-1185">Reference proteome</keyword>
<reference evidence="2" key="1">
    <citation type="journal article" date="2010" name="Science">
        <title>Signatures of adaptation to obligate biotrophy in the Hyaloperonospora arabidopsidis genome.</title>
        <authorList>
            <person name="Baxter L."/>
            <person name="Tripathy S."/>
            <person name="Ishaque N."/>
            <person name="Boot N."/>
            <person name="Cabral A."/>
            <person name="Kemen E."/>
            <person name="Thines M."/>
            <person name="Ah-Fong A."/>
            <person name="Anderson R."/>
            <person name="Badejoko W."/>
            <person name="Bittner-Eddy P."/>
            <person name="Boore J.L."/>
            <person name="Chibucos M.C."/>
            <person name="Coates M."/>
            <person name="Dehal P."/>
            <person name="Delehaunty K."/>
            <person name="Dong S."/>
            <person name="Downton P."/>
            <person name="Dumas B."/>
            <person name="Fabro G."/>
            <person name="Fronick C."/>
            <person name="Fuerstenberg S.I."/>
            <person name="Fulton L."/>
            <person name="Gaulin E."/>
            <person name="Govers F."/>
            <person name="Hughes L."/>
            <person name="Humphray S."/>
            <person name="Jiang R.H."/>
            <person name="Judelson H."/>
            <person name="Kamoun S."/>
            <person name="Kyung K."/>
            <person name="Meijer H."/>
            <person name="Minx P."/>
            <person name="Morris P."/>
            <person name="Nelson J."/>
            <person name="Phuntumart V."/>
            <person name="Qutob D."/>
            <person name="Rehmany A."/>
            <person name="Rougon-Cardoso A."/>
            <person name="Ryden P."/>
            <person name="Torto-Alalibo T."/>
            <person name="Studholme D."/>
            <person name="Wang Y."/>
            <person name="Win J."/>
            <person name="Wood J."/>
            <person name="Clifton S.W."/>
            <person name="Rogers J."/>
            <person name="Van den Ackerveken G."/>
            <person name="Jones J.D."/>
            <person name="McDowell J.M."/>
            <person name="Beynon J."/>
            <person name="Tyler B.M."/>
        </authorList>
    </citation>
    <scope>NUCLEOTIDE SEQUENCE [LARGE SCALE GENOMIC DNA]</scope>
    <source>
        <strain evidence="2">Emoy2</strain>
    </source>
</reference>
<dbReference type="EMBL" id="JH598226">
    <property type="status" value="NOT_ANNOTATED_CDS"/>
    <property type="molecule type" value="Genomic_DNA"/>
</dbReference>
<accession>M4BG91</accession>
<dbReference type="VEuPathDB" id="FungiDB:HpaG805312"/>
<reference evidence="1" key="2">
    <citation type="submission" date="2015-06" db="UniProtKB">
        <authorList>
            <consortium name="EnsemblProtists"/>
        </authorList>
    </citation>
    <scope>IDENTIFICATION</scope>
    <source>
        <strain evidence="1">Emoy2</strain>
    </source>
</reference>
<organism evidence="1 2">
    <name type="scientific">Hyaloperonospora arabidopsidis (strain Emoy2)</name>
    <name type="common">Downy mildew agent</name>
    <name type="synonym">Peronospora arabidopsidis</name>
    <dbReference type="NCBI Taxonomy" id="559515"/>
    <lineage>
        <taxon>Eukaryota</taxon>
        <taxon>Sar</taxon>
        <taxon>Stramenopiles</taxon>
        <taxon>Oomycota</taxon>
        <taxon>Peronosporomycetes</taxon>
        <taxon>Peronosporales</taxon>
        <taxon>Peronosporaceae</taxon>
        <taxon>Hyaloperonospora</taxon>
    </lineage>
</organism>
<dbReference type="AlphaFoldDB" id="M4BG91"/>
<proteinExistence type="predicted"/>
<name>M4BG91_HYAAE</name>
<dbReference type="Proteomes" id="UP000011713">
    <property type="component" value="Unassembled WGS sequence"/>
</dbReference>
<evidence type="ECO:0000313" key="2">
    <source>
        <dbReference type="Proteomes" id="UP000011713"/>
    </source>
</evidence>
<evidence type="ECO:0000313" key="1">
    <source>
        <dbReference type="EnsemblProtists" id="HpaP805312"/>
    </source>
</evidence>
<sequence>MGNDNGTAGLIVGDTYTRISDQETGNTTTGMPVNRTTADSAVENEMYNASKAGKSGIPQLESETLYLPL</sequence>
<protein>
    <submittedName>
        <fullName evidence="1">Uncharacterized protein</fullName>
    </submittedName>
</protein>
<dbReference type="HOGENOM" id="CLU_2781335_0_0_1"/>